<dbReference type="InterPro" id="IPR016161">
    <property type="entry name" value="Ald_DH/histidinol_DH"/>
</dbReference>
<evidence type="ECO:0000256" key="1">
    <source>
        <dbReference type="ARBA" id="ARBA00023002"/>
    </source>
</evidence>
<organism evidence="4 5">
    <name type="scientific">Agromyces kandeliae</name>
    <dbReference type="NCBI Taxonomy" id="2666141"/>
    <lineage>
        <taxon>Bacteria</taxon>
        <taxon>Bacillati</taxon>
        <taxon>Actinomycetota</taxon>
        <taxon>Actinomycetes</taxon>
        <taxon>Micrococcales</taxon>
        <taxon>Microbacteriaceae</taxon>
        <taxon>Agromyces</taxon>
    </lineage>
</organism>
<dbReference type="InterPro" id="IPR015590">
    <property type="entry name" value="Aldehyde_DH_dom"/>
</dbReference>
<proteinExistence type="predicted"/>
<gene>
    <name evidence="4" type="ORF">GJR97_06720</name>
</gene>
<evidence type="ECO:0000256" key="2">
    <source>
        <dbReference type="SAM" id="MobiDB-lite"/>
    </source>
</evidence>
<feature type="compositionally biased region" description="Low complexity" evidence="2">
    <location>
        <begin position="1"/>
        <end position="17"/>
    </location>
</feature>
<dbReference type="Gene3D" id="3.40.605.10">
    <property type="entry name" value="Aldehyde Dehydrogenase, Chain A, domain 1"/>
    <property type="match status" value="1"/>
</dbReference>
<dbReference type="GO" id="GO:0016491">
    <property type="term" value="F:oxidoreductase activity"/>
    <property type="evidence" value="ECO:0007669"/>
    <property type="project" value="UniProtKB-KW"/>
</dbReference>
<evidence type="ECO:0000313" key="5">
    <source>
        <dbReference type="Proteomes" id="UP000476511"/>
    </source>
</evidence>
<feature type="region of interest" description="Disordered" evidence="2">
    <location>
        <begin position="1"/>
        <end position="35"/>
    </location>
</feature>
<reference evidence="4 5" key="1">
    <citation type="submission" date="2019-11" db="EMBL/GenBank/DDBJ databases">
        <title>Agromyces kandeliae sp. nov., isolated from mangrove soil.</title>
        <authorList>
            <person name="Wang R."/>
        </authorList>
    </citation>
    <scope>NUCLEOTIDE SEQUENCE [LARGE SCALE GENOMIC DNA]</scope>
    <source>
        <strain evidence="4 5">Q22</strain>
    </source>
</reference>
<feature type="non-terminal residue" evidence="4">
    <location>
        <position position="80"/>
    </location>
</feature>
<dbReference type="InterPro" id="IPR016162">
    <property type="entry name" value="Ald_DH_N"/>
</dbReference>
<evidence type="ECO:0000313" key="4">
    <source>
        <dbReference type="EMBL" id="MRX43420.1"/>
    </source>
</evidence>
<feature type="domain" description="Aldehyde dehydrogenase" evidence="3">
    <location>
        <begin position="31"/>
        <end position="80"/>
    </location>
</feature>
<dbReference type="RefSeq" id="WP_154345736.1">
    <property type="nucleotide sequence ID" value="NZ_WKJD01000010.1"/>
</dbReference>
<comment type="caution">
    <text evidence="4">The sequence shown here is derived from an EMBL/GenBank/DDBJ whole genome shotgun (WGS) entry which is preliminary data.</text>
</comment>
<dbReference type="Proteomes" id="UP000476511">
    <property type="component" value="Unassembled WGS sequence"/>
</dbReference>
<accession>A0A6L5R0A9</accession>
<evidence type="ECO:0000259" key="3">
    <source>
        <dbReference type="Pfam" id="PF00171"/>
    </source>
</evidence>
<keyword evidence="1" id="KW-0560">Oxidoreductase</keyword>
<dbReference type="AlphaFoldDB" id="A0A6L5R0A9"/>
<dbReference type="Pfam" id="PF00171">
    <property type="entry name" value="Aldedh"/>
    <property type="match status" value="1"/>
</dbReference>
<keyword evidence="5" id="KW-1185">Reference proteome</keyword>
<name>A0A6L5R0A9_9MICO</name>
<dbReference type="EMBL" id="WKJD01000010">
    <property type="protein sequence ID" value="MRX43420.1"/>
    <property type="molecule type" value="Genomic_DNA"/>
</dbReference>
<sequence length="80" mass="8216">MSLTETASSPAATTELPQIGHWIDGAPSVSTSGRTAPVFNPATGAVRAEVALADQAEIDAAIASAQRGFEVWSGYSIAKR</sequence>
<protein>
    <submittedName>
        <fullName evidence="4">Aldehyde dehydrogenase family protein</fullName>
    </submittedName>
</protein>
<dbReference type="SUPFAM" id="SSF53720">
    <property type="entry name" value="ALDH-like"/>
    <property type="match status" value="1"/>
</dbReference>